<dbReference type="SMART" id="SM00507">
    <property type="entry name" value="HNHc"/>
    <property type="match status" value="1"/>
</dbReference>
<dbReference type="Gene3D" id="1.10.30.50">
    <property type="match status" value="1"/>
</dbReference>
<dbReference type="EMBL" id="JACGWX010000001">
    <property type="protein sequence ID" value="MBA8846608.1"/>
    <property type="molecule type" value="Genomic_DNA"/>
</dbReference>
<name>A0A839EA39_9MICO</name>
<dbReference type="AlphaFoldDB" id="A0A839EA39"/>
<organism evidence="4 5">
    <name type="scientific">Microcella alkalica</name>
    <dbReference type="NCBI Taxonomy" id="355930"/>
    <lineage>
        <taxon>Bacteria</taxon>
        <taxon>Bacillati</taxon>
        <taxon>Actinomycetota</taxon>
        <taxon>Actinomycetes</taxon>
        <taxon>Micrococcales</taxon>
        <taxon>Microbacteriaceae</taxon>
        <taxon>Microcella</taxon>
    </lineage>
</organism>
<dbReference type="InterPro" id="IPR003870">
    <property type="entry name" value="DUF222"/>
</dbReference>
<keyword evidence="5" id="KW-1185">Reference proteome</keyword>
<gene>
    <name evidence="4" type="ORF">FHX53_000172</name>
</gene>
<evidence type="ECO:0000313" key="4">
    <source>
        <dbReference type="EMBL" id="MBA8846608.1"/>
    </source>
</evidence>
<reference evidence="4 5" key="1">
    <citation type="submission" date="2020-07" db="EMBL/GenBank/DDBJ databases">
        <title>Sequencing the genomes of 1000 actinobacteria strains.</title>
        <authorList>
            <person name="Klenk H.-P."/>
        </authorList>
    </citation>
    <scope>NUCLEOTIDE SEQUENCE [LARGE SCALE GENOMIC DNA]</scope>
    <source>
        <strain evidence="4 5">DSM 19663</strain>
    </source>
</reference>
<dbReference type="Proteomes" id="UP000585905">
    <property type="component" value="Unassembled WGS sequence"/>
</dbReference>
<proteinExistence type="inferred from homology"/>
<feature type="region of interest" description="Disordered" evidence="2">
    <location>
        <begin position="449"/>
        <end position="485"/>
    </location>
</feature>
<evidence type="ECO:0000259" key="3">
    <source>
        <dbReference type="SMART" id="SM00507"/>
    </source>
</evidence>
<dbReference type="Pfam" id="PF02720">
    <property type="entry name" value="DUF222"/>
    <property type="match status" value="1"/>
</dbReference>
<comment type="caution">
    <text evidence="4">The sequence shown here is derived from an EMBL/GenBank/DDBJ whole genome shotgun (WGS) entry which is preliminary data.</text>
</comment>
<dbReference type="GO" id="GO:0004519">
    <property type="term" value="F:endonuclease activity"/>
    <property type="evidence" value="ECO:0007669"/>
    <property type="project" value="InterPro"/>
</dbReference>
<dbReference type="GO" id="GO:0003676">
    <property type="term" value="F:nucleic acid binding"/>
    <property type="evidence" value="ECO:0007669"/>
    <property type="project" value="InterPro"/>
</dbReference>
<feature type="domain" description="HNH nuclease" evidence="3">
    <location>
        <begin position="376"/>
        <end position="428"/>
    </location>
</feature>
<protein>
    <recommendedName>
        <fullName evidence="3">HNH nuclease domain-containing protein</fullName>
    </recommendedName>
</protein>
<dbReference type="InterPro" id="IPR003615">
    <property type="entry name" value="HNH_nuc"/>
</dbReference>
<feature type="compositionally biased region" description="Basic and acidic residues" evidence="2">
    <location>
        <begin position="469"/>
        <end position="485"/>
    </location>
</feature>
<dbReference type="InterPro" id="IPR002711">
    <property type="entry name" value="HNH"/>
</dbReference>
<dbReference type="CDD" id="cd00085">
    <property type="entry name" value="HNHc"/>
    <property type="match status" value="1"/>
</dbReference>
<evidence type="ECO:0000313" key="5">
    <source>
        <dbReference type="Proteomes" id="UP000585905"/>
    </source>
</evidence>
<evidence type="ECO:0000256" key="2">
    <source>
        <dbReference type="SAM" id="MobiDB-lite"/>
    </source>
</evidence>
<dbReference type="RefSeq" id="WP_182489320.1">
    <property type="nucleotide sequence ID" value="NZ_BAAAOV010000003.1"/>
</dbReference>
<dbReference type="GO" id="GO:0008270">
    <property type="term" value="F:zinc ion binding"/>
    <property type="evidence" value="ECO:0007669"/>
    <property type="project" value="InterPro"/>
</dbReference>
<evidence type="ECO:0000256" key="1">
    <source>
        <dbReference type="ARBA" id="ARBA00023450"/>
    </source>
</evidence>
<dbReference type="Pfam" id="PF01844">
    <property type="entry name" value="HNH"/>
    <property type="match status" value="1"/>
</dbReference>
<sequence length="485" mass="52563">MPYSNIVTSGLPAADATFDVPSLMLFAGSAVGQLTDDALLAVQSRLAELRRRTETNLAILADEIARRSHHSLGHDGLAQRLGSRTPQHLIQQLTATSARDAAALVRMGSLLERTAIAADPHSAADISARTQAWLAPVAAAVAEARVSVEAGDAIARALGQPDDHVTALQLAAAARQLVAQAALLTLEQLAVHARDARALLDLEGQPEQVAEREQAMRDRRYLFLSRQPDGMTRLNGLLDPESAALVRDAVDGATSPRRGGPRFVSPGERDRAERIAADLRTTEQLALDALVDLVRLGGDVAPTEIIGTRSPAVQVIVAERDLRAGRGIARIEGQSEPVSIETADRHRCSSGAVPIVIDARGDVVALGRETRLYTRRQRIALAARDGGCRFPGCDRPPSWTEAHHIVPWSEGGTTDLAHGVLLCRHHHLLLHNNGWRLERSSGELVLIPPRSVDSEQRPMPARSKNPIIELERDRERPRERDRQPA</sequence>
<comment type="similarity">
    <text evidence="1">Belongs to the Rv1128c/1148c/1588c/1702c/1945/3466 family.</text>
</comment>
<accession>A0A839EA39</accession>